<comment type="caution">
    <text evidence="1">The sequence shown here is derived from an EMBL/GenBank/DDBJ whole genome shotgun (WGS) entry which is preliminary data.</text>
</comment>
<dbReference type="PATRIC" id="fig|81035.3.peg.5556"/>
<proteinExistence type="predicted"/>
<reference evidence="1 2" key="2">
    <citation type="submission" date="2015-10" db="EMBL/GenBank/DDBJ databases">
        <title>Comparative genomics and high-throughput reverse genetic screens identify a new phytobacterial MAMP and an Arabidopsis receptor required for immune elicitation.</title>
        <authorList>
            <person name="Mott G.A."/>
            <person name="Thakur S."/>
            <person name="Wang P.W."/>
            <person name="Desveaux D."/>
            <person name="Guttman D.S."/>
        </authorList>
    </citation>
    <scope>NUCLEOTIDE SEQUENCE [LARGE SCALE GENOMIC DNA]</scope>
    <source>
        <strain evidence="1 2">0788_9</strain>
    </source>
</reference>
<gene>
    <name evidence="1" type="ORF">ABJ99_5153</name>
</gene>
<dbReference type="AlphaFoldDB" id="A0A0N1JMI5"/>
<accession>A0A0N1JMI5</accession>
<organism evidence="1 2">
    <name type="scientific">Pseudomonas syringae pv. cilantro</name>
    <dbReference type="NCBI Taxonomy" id="81035"/>
    <lineage>
        <taxon>Bacteria</taxon>
        <taxon>Pseudomonadati</taxon>
        <taxon>Pseudomonadota</taxon>
        <taxon>Gammaproteobacteria</taxon>
        <taxon>Pseudomonadales</taxon>
        <taxon>Pseudomonadaceae</taxon>
        <taxon>Pseudomonas</taxon>
        <taxon>Pseudomonas syringae</taxon>
    </lineage>
</organism>
<dbReference type="Proteomes" id="UP000037891">
    <property type="component" value="Unassembled WGS sequence"/>
</dbReference>
<sequence length="39" mass="4151">MLALNAAIEAARAGEQARQSGFSGSSEIEPHMTFQWAVS</sequence>
<name>A0A0N1JMI5_PSESX</name>
<evidence type="ECO:0000313" key="1">
    <source>
        <dbReference type="EMBL" id="KPC23586.1"/>
    </source>
</evidence>
<protein>
    <submittedName>
        <fullName evidence="1">Uncharacterized protein</fullName>
    </submittedName>
</protein>
<dbReference type="Gene3D" id="1.10.287.950">
    <property type="entry name" value="Methyl-accepting chemotaxis protein"/>
    <property type="match status" value="1"/>
</dbReference>
<evidence type="ECO:0000313" key="2">
    <source>
        <dbReference type="Proteomes" id="UP000037891"/>
    </source>
</evidence>
<dbReference type="EMBL" id="LGLN01000099">
    <property type="protein sequence ID" value="KPC23586.1"/>
    <property type="molecule type" value="Genomic_DNA"/>
</dbReference>
<reference evidence="1 2" key="1">
    <citation type="submission" date="2015-07" db="EMBL/GenBank/DDBJ databases">
        <authorList>
            <person name="Noorani M."/>
        </authorList>
    </citation>
    <scope>NUCLEOTIDE SEQUENCE [LARGE SCALE GENOMIC DNA]</scope>
    <source>
        <strain evidence="1 2">0788_9</strain>
    </source>
</reference>
<dbReference type="SUPFAM" id="SSF58104">
    <property type="entry name" value="Methyl-accepting chemotaxis protein (MCP) signaling domain"/>
    <property type="match status" value="1"/>
</dbReference>